<name>A0ABQ2FCD6_9MICO</name>
<comment type="caution">
    <text evidence="1">The sequence shown here is derived from an EMBL/GenBank/DDBJ whole genome shotgun (WGS) entry which is preliminary data.</text>
</comment>
<evidence type="ECO:0000313" key="1">
    <source>
        <dbReference type="EMBL" id="GGK80734.1"/>
    </source>
</evidence>
<organism evidence="1 2">
    <name type="scientific">Ornithinimicrobium pekingense</name>
    <dbReference type="NCBI Taxonomy" id="384677"/>
    <lineage>
        <taxon>Bacteria</taxon>
        <taxon>Bacillati</taxon>
        <taxon>Actinomycetota</taxon>
        <taxon>Actinomycetes</taxon>
        <taxon>Micrococcales</taxon>
        <taxon>Ornithinimicrobiaceae</taxon>
        <taxon>Ornithinimicrobium</taxon>
    </lineage>
</organism>
<dbReference type="Pfam" id="PF11392">
    <property type="entry name" value="AllH"/>
    <property type="match status" value="1"/>
</dbReference>
<accession>A0ABQ2FCD6</accession>
<keyword evidence="2" id="KW-1185">Reference proteome</keyword>
<protein>
    <recommendedName>
        <fullName evidence="3">DUF2877 domain-containing protein</fullName>
    </recommendedName>
</protein>
<reference evidence="2" key="1">
    <citation type="journal article" date="2019" name="Int. J. Syst. Evol. Microbiol.">
        <title>The Global Catalogue of Microorganisms (GCM) 10K type strain sequencing project: providing services to taxonomists for standard genome sequencing and annotation.</title>
        <authorList>
            <consortium name="The Broad Institute Genomics Platform"/>
            <consortium name="The Broad Institute Genome Sequencing Center for Infectious Disease"/>
            <person name="Wu L."/>
            <person name="Ma J."/>
        </authorList>
    </citation>
    <scope>NUCLEOTIDE SEQUENCE [LARGE SCALE GENOMIC DNA]</scope>
    <source>
        <strain evidence="2">CGMCC 1.5362</strain>
    </source>
</reference>
<dbReference type="Proteomes" id="UP000662111">
    <property type="component" value="Unassembled WGS sequence"/>
</dbReference>
<dbReference type="RefSeq" id="WP_022922405.1">
    <property type="nucleotide sequence ID" value="NZ_BMLB01000007.1"/>
</dbReference>
<gene>
    <name evidence="1" type="ORF">GCM10011509_31540</name>
</gene>
<evidence type="ECO:0000313" key="2">
    <source>
        <dbReference type="Proteomes" id="UP000662111"/>
    </source>
</evidence>
<dbReference type="EMBL" id="BMLB01000007">
    <property type="protein sequence ID" value="GGK80734.1"/>
    <property type="molecule type" value="Genomic_DNA"/>
</dbReference>
<proteinExistence type="predicted"/>
<dbReference type="InterPro" id="IPR021530">
    <property type="entry name" value="AllH-like"/>
</dbReference>
<sequence>MLTSDAPVRRPRVLDARPAAASTLGPAWLHGPPRPARVAAAFDLAAYLLPTDEGEHEVLPLLAPGALVLPGGLRLGSAHDLHGLRLRAGTEVIVGQGRVVAPGGSLAVRRTWRPAPTPVSVPSPAAGSARRTRLSQLVRSLPGLADDLPPALLEALPRLLTPTGPAALVGLGPGLTPAGDDVLCGALLGLRATGDEPARARLEERLAPLLHRTTALSATLLRHAALGYAVPPVVDLLRAWHDGLADDPRLRRHAEDVVAVGHTSGAALLLGLDAVLHHAIPTPKEGPS</sequence>
<evidence type="ECO:0008006" key="3">
    <source>
        <dbReference type="Google" id="ProtNLM"/>
    </source>
</evidence>